<evidence type="ECO:0000256" key="1">
    <source>
        <dbReference type="ARBA" id="ARBA00009981"/>
    </source>
</evidence>
<dbReference type="Proteomes" id="UP000176639">
    <property type="component" value="Unassembled WGS sequence"/>
</dbReference>
<evidence type="ECO:0000313" key="3">
    <source>
        <dbReference type="Proteomes" id="UP000176639"/>
    </source>
</evidence>
<dbReference type="Gene3D" id="3.40.1620.10">
    <property type="entry name" value="YefM-like domain"/>
    <property type="match status" value="1"/>
</dbReference>
<comment type="similarity">
    <text evidence="1">Belongs to the phD/YefM antitoxin family.</text>
</comment>
<dbReference type="InterPro" id="IPR036165">
    <property type="entry name" value="YefM-like_sf"/>
</dbReference>
<dbReference type="EMBL" id="MEYI01000019">
    <property type="protein sequence ID" value="OGD24008.1"/>
    <property type="molecule type" value="Genomic_DNA"/>
</dbReference>
<comment type="caution">
    <text evidence="2">The sequence shown here is derived from an EMBL/GenBank/DDBJ whole genome shotgun (WGS) entry which is preliminary data.</text>
</comment>
<gene>
    <name evidence="2" type="ORF">A2Z10_02075</name>
</gene>
<protein>
    <recommendedName>
        <fullName evidence="4">Antitoxin</fullName>
    </recommendedName>
</protein>
<reference evidence="2 3" key="1">
    <citation type="journal article" date="2016" name="Nat. Commun.">
        <title>Thousands of microbial genomes shed light on interconnected biogeochemical processes in an aquifer system.</title>
        <authorList>
            <person name="Anantharaman K."/>
            <person name="Brown C.T."/>
            <person name="Hug L.A."/>
            <person name="Sharon I."/>
            <person name="Castelle C.J."/>
            <person name="Probst A.J."/>
            <person name="Thomas B.C."/>
            <person name="Singh A."/>
            <person name="Wilkins M.J."/>
            <person name="Karaoz U."/>
            <person name="Brodie E.L."/>
            <person name="Williams K.H."/>
            <person name="Hubbard S.S."/>
            <person name="Banfield J.F."/>
        </authorList>
    </citation>
    <scope>NUCLEOTIDE SEQUENCE [LARGE SCALE GENOMIC DNA]</scope>
</reference>
<dbReference type="SUPFAM" id="SSF143120">
    <property type="entry name" value="YefM-like"/>
    <property type="match status" value="1"/>
</dbReference>
<sequence length="73" mass="8268">MKTSIVGLKELRENIEEYISQVSKGKSFVVVRRSQPVFKISSPDEDNGEWESVIDFTRIKKGGVAINDLLSRL</sequence>
<accession>A0A1F5B051</accession>
<proteinExistence type="inferred from homology"/>
<organism evidence="2 3">
    <name type="scientific">Candidatus Azambacteria bacterium RBG_16_47_10</name>
    <dbReference type="NCBI Taxonomy" id="1797292"/>
    <lineage>
        <taxon>Bacteria</taxon>
        <taxon>Candidatus Azamiibacteriota</taxon>
    </lineage>
</organism>
<evidence type="ECO:0008006" key="4">
    <source>
        <dbReference type="Google" id="ProtNLM"/>
    </source>
</evidence>
<name>A0A1F5B051_9BACT</name>
<evidence type="ECO:0000313" key="2">
    <source>
        <dbReference type="EMBL" id="OGD24008.1"/>
    </source>
</evidence>
<dbReference type="NCBIfam" id="TIGR01552">
    <property type="entry name" value="phd_fam"/>
    <property type="match status" value="1"/>
</dbReference>
<dbReference type="AlphaFoldDB" id="A0A1F5B051"/>